<dbReference type="PANTHER" id="PTHR33876:SF4">
    <property type="entry name" value="CHLOROPLAST PROTEIN FOR GROWTH AND FERTILITY 2"/>
    <property type="match status" value="1"/>
</dbReference>
<dbReference type="InterPro" id="IPR052776">
    <property type="entry name" value="Chloro_ReproSupport/MetalTrans"/>
</dbReference>
<accession>X6MWM7</accession>
<gene>
    <name evidence="2" type="ORF">RFI_18877</name>
</gene>
<evidence type="ECO:0000313" key="2">
    <source>
        <dbReference type="EMBL" id="ETO18388.1"/>
    </source>
</evidence>
<dbReference type="EMBL" id="ASPP01015004">
    <property type="protein sequence ID" value="ETO18388.1"/>
    <property type="molecule type" value="Genomic_DNA"/>
</dbReference>
<dbReference type="OrthoDB" id="669460at2759"/>
<feature type="transmembrane region" description="Helical" evidence="1">
    <location>
        <begin position="64"/>
        <end position="82"/>
    </location>
</feature>
<reference evidence="2 3" key="1">
    <citation type="journal article" date="2013" name="Curr. Biol.">
        <title>The Genome of the Foraminiferan Reticulomyxa filosa.</title>
        <authorList>
            <person name="Glockner G."/>
            <person name="Hulsmann N."/>
            <person name="Schleicher M."/>
            <person name="Noegel A.A."/>
            <person name="Eichinger L."/>
            <person name="Gallinger C."/>
            <person name="Pawlowski J."/>
            <person name="Sierra R."/>
            <person name="Euteneuer U."/>
            <person name="Pillet L."/>
            <person name="Moustafa A."/>
            <person name="Platzer M."/>
            <person name="Groth M."/>
            <person name="Szafranski K."/>
            <person name="Schliwa M."/>
        </authorList>
    </citation>
    <scope>NUCLEOTIDE SEQUENCE [LARGE SCALE GENOMIC DNA]</scope>
</reference>
<dbReference type="AlphaFoldDB" id="X6MWM7"/>
<evidence type="ECO:0000313" key="3">
    <source>
        <dbReference type="Proteomes" id="UP000023152"/>
    </source>
</evidence>
<comment type="caution">
    <text evidence="2">The sequence shown here is derived from an EMBL/GenBank/DDBJ whole genome shotgun (WGS) entry which is preliminary data.</text>
</comment>
<sequence length="176" mass="19438">MGIIHVLAGPDHLSALSTLVVGKQWYGAFGIGVRWGCGHSFGLLVVAIIFFSVGSKFNLDSVQFWADLLVGMFMILFGGYYTRSAFIAYQQRNRLIVVKDEAEADAQEDAMTASEQTHNRVPSESVAINSNELLQSQSQLSNNDRIKNSDQKLHIATDSIDLTEDPDILALHEGFF</sequence>
<proteinExistence type="predicted"/>
<organism evidence="2 3">
    <name type="scientific">Reticulomyxa filosa</name>
    <dbReference type="NCBI Taxonomy" id="46433"/>
    <lineage>
        <taxon>Eukaryota</taxon>
        <taxon>Sar</taxon>
        <taxon>Rhizaria</taxon>
        <taxon>Retaria</taxon>
        <taxon>Foraminifera</taxon>
        <taxon>Monothalamids</taxon>
        <taxon>Reticulomyxidae</taxon>
        <taxon>Reticulomyxa</taxon>
    </lineage>
</organism>
<protein>
    <recommendedName>
        <fullName evidence="4">Nickel/cobalt efflux system</fullName>
    </recommendedName>
</protein>
<keyword evidence="1" id="KW-1133">Transmembrane helix</keyword>
<dbReference type="PANTHER" id="PTHR33876">
    <property type="entry name" value="UNNAMED PRODUCT"/>
    <property type="match status" value="1"/>
</dbReference>
<name>X6MWM7_RETFI</name>
<keyword evidence="3" id="KW-1185">Reference proteome</keyword>
<feature type="transmembrane region" description="Helical" evidence="1">
    <location>
        <begin position="33"/>
        <end position="52"/>
    </location>
</feature>
<evidence type="ECO:0008006" key="4">
    <source>
        <dbReference type="Google" id="ProtNLM"/>
    </source>
</evidence>
<evidence type="ECO:0000256" key="1">
    <source>
        <dbReference type="SAM" id="Phobius"/>
    </source>
</evidence>
<dbReference type="Proteomes" id="UP000023152">
    <property type="component" value="Unassembled WGS sequence"/>
</dbReference>
<keyword evidence="1" id="KW-0812">Transmembrane</keyword>
<keyword evidence="1" id="KW-0472">Membrane</keyword>